<sequence length="308" mass="35307">MIAAQAIHFVTRQQINTKLWDACINASANGLIYATSTYLDLMCNSQWCALVNNDYLTVMPLPYRKKYGINYIYQPAMTQQSGIFSIHEITPDIVDAFIKKIPSNFWYIETNLNAANSISAYPTVTRTNYLLNITKPYTALRGDYHRSAKRNIQKAIELGVEVKTTISPTDIIAMHRQRFNDTIGAKNSDYVQFEQLATQLIKDGKCFTIGAFNAQQQLIAGSIYWIFKNRITFILNGNLPESLACGATHLLKDKVIEQFSGGHYWLDFEGSDFPQFARFYEQFGNTEIEYYQSLIINKLPWPLKLFKH</sequence>
<evidence type="ECO:0008006" key="3">
    <source>
        <dbReference type="Google" id="ProtNLM"/>
    </source>
</evidence>
<evidence type="ECO:0000313" key="2">
    <source>
        <dbReference type="Proteomes" id="UP001595906"/>
    </source>
</evidence>
<dbReference type="InterPro" id="IPR016181">
    <property type="entry name" value="Acyl_CoA_acyltransferase"/>
</dbReference>
<dbReference type="SUPFAM" id="SSF55729">
    <property type="entry name" value="Acyl-CoA N-acyltransferases (Nat)"/>
    <property type="match status" value="1"/>
</dbReference>
<dbReference type="EMBL" id="JBHSDC010000005">
    <property type="protein sequence ID" value="MFC4231417.1"/>
    <property type="molecule type" value="Genomic_DNA"/>
</dbReference>
<keyword evidence="2" id="KW-1185">Reference proteome</keyword>
<evidence type="ECO:0000313" key="1">
    <source>
        <dbReference type="EMBL" id="MFC4231417.1"/>
    </source>
</evidence>
<dbReference type="RefSeq" id="WP_379012874.1">
    <property type="nucleotide sequence ID" value="NZ_JBHSDC010000005.1"/>
</dbReference>
<dbReference type="Gene3D" id="3.40.630.30">
    <property type="match status" value="1"/>
</dbReference>
<gene>
    <name evidence="1" type="ORF">ACFOW1_05920</name>
</gene>
<comment type="caution">
    <text evidence="1">The sequence shown here is derived from an EMBL/GenBank/DDBJ whole genome shotgun (WGS) entry which is preliminary data.</text>
</comment>
<organism evidence="1 2">
    <name type="scientific">Parasediminibacterium paludis</name>
    <dbReference type="NCBI Taxonomy" id="908966"/>
    <lineage>
        <taxon>Bacteria</taxon>
        <taxon>Pseudomonadati</taxon>
        <taxon>Bacteroidota</taxon>
        <taxon>Chitinophagia</taxon>
        <taxon>Chitinophagales</taxon>
        <taxon>Chitinophagaceae</taxon>
        <taxon>Parasediminibacterium</taxon>
    </lineage>
</organism>
<accession>A0ABV8PTT0</accession>
<proteinExistence type="predicted"/>
<dbReference type="Proteomes" id="UP001595906">
    <property type="component" value="Unassembled WGS sequence"/>
</dbReference>
<reference evidence="2" key="1">
    <citation type="journal article" date="2019" name="Int. J. Syst. Evol. Microbiol.">
        <title>The Global Catalogue of Microorganisms (GCM) 10K type strain sequencing project: providing services to taxonomists for standard genome sequencing and annotation.</title>
        <authorList>
            <consortium name="The Broad Institute Genomics Platform"/>
            <consortium name="The Broad Institute Genome Sequencing Center for Infectious Disease"/>
            <person name="Wu L."/>
            <person name="Ma J."/>
        </authorList>
    </citation>
    <scope>NUCLEOTIDE SEQUENCE [LARGE SCALE GENOMIC DNA]</scope>
    <source>
        <strain evidence="2">CECT 8010</strain>
    </source>
</reference>
<protein>
    <recommendedName>
        <fullName evidence="3">BioF2-like acetyltransferase domain-containing protein</fullName>
    </recommendedName>
</protein>
<name>A0ABV8PTT0_9BACT</name>